<keyword evidence="3" id="KW-1003">Cell membrane</keyword>
<keyword evidence="10 11" id="KW-0472">Membrane</keyword>
<feature type="transmembrane region" description="Helical" evidence="11">
    <location>
        <begin position="384"/>
        <end position="400"/>
    </location>
</feature>
<feature type="transmembrane region" description="Helical" evidence="11">
    <location>
        <begin position="12"/>
        <end position="35"/>
    </location>
</feature>
<evidence type="ECO:0000313" key="12">
    <source>
        <dbReference type="EMBL" id="EEZ92999.1"/>
    </source>
</evidence>
<dbReference type="Pfam" id="PF01654">
    <property type="entry name" value="Cyt_bd_oxida_I"/>
    <property type="match status" value="1"/>
</dbReference>
<keyword evidence="2" id="KW-0813">Transport</keyword>
<keyword evidence="6" id="KW-0479">Metal-binding</keyword>
<dbReference type="GO" id="GO:0070069">
    <property type="term" value="C:cytochrome complex"/>
    <property type="evidence" value="ECO:0007669"/>
    <property type="project" value="InterPro"/>
</dbReference>
<dbReference type="PIRSF" id="PIRSF006446">
    <property type="entry name" value="Cyt_quinol_oxidase_1"/>
    <property type="match status" value="1"/>
</dbReference>
<name>D2EF73_PARA4</name>
<feature type="transmembrane region" description="Helical" evidence="11">
    <location>
        <begin position="331"/>
        <end position="352"/>
    </location>
</feature>
<evidence type="ECO:0000256" key="3">
    <source>
        <dbReference type="ARBA" id="ARBA00022475"/>
    </source>
</evidence>
<evidence type="ECO:0000256" key="2">
    <source>
        <dbReference type="ARBA" id="ARBA00022448"/>
    </source>
</evidence>
<evidence type="ECO:0000256" key="6">
    <source>
        <dbReference type="ARBA" id="ARBA00022723"/>
    </source>
</evidence>
<keyword evidence="5 11" id="KW-0812">Transmembrane</keyword>
<dbReference type="GO" id="GO:0005886">
    <property type="term" value="C:plasma membrane"/>
    <property type="evidence" value="ECO:0007669"/>
    <property type="project" value="UniProtKB-SubCell"/>
</dbReference>
<gene>
    <name evidence="12" type="ORF">BJBARM4_0387</name>
</gene>
<organism evidence="12 13">
    <name type="scientific">Candidatus Parvarchaeum acidiphilum ARMAN-4</name>
    <dbReference type="NCBI Taxonomy" id="662760"/>
    <lineage>
        <taxon>Archaea</taxon>
        <taxon>Candidatus Parvarchaeota</taxon>
        <taxon>Candidatus Parvarchaeum</taxon>
    </lineage>
</organism>
<reference evidence="12 13" key="1">
    <citation type="journal article" date="2010" name="Proc. Natl. Acad. Sci. U.S.A.">
        <title>Enigmatic, ultrasmall, uncultivated Archaea.</title>
        <authorList>
            <person name="Baker B.J."/>
            <person name="Comolli L.R."/>
            <person name="Dick G.J."/>
            <person name="Hauser L.J."/>
            <person name="Hyatt D."/>
            <person name="Dill B.D."/>
            <person name="Land M.L."/>
            <person name="Verberkmoes N.C."/>
            <person name="Hettich R.L."/>
            <person name="Banfield J.F."/>
        </authorList>
    </citation>
    <scope>NUCLEOTIDE SEQUENCE [LARGE SCALE GENOMIC DNA]</scope>
</reference>
<evidence type="ECO:0000313" key="13">
    <source>
        <dbReference type="Proteomes" id="UP000009375"/>
    </source>
</evidence>
<feature type="transmembrane region" description="Helical" evidence="11">
    <location>
        <begin position="186"/>
        <end position="205"/>
    </location>
</feature>
<feature type="transmembrane region" description="Helical" evidence="11">
    <location>
        <begin position="93"/>
        <end position="116"/>
    </location>
</feature>
<dbReference type="EMBL" id="GG730044">
    <property type="protein sequence ID" value="EEZ92999.1"/>
    <property type="molecule type" value="Genomic_DNA"/>
</dbReference>
<dbReference type="GO" id="GO:0019646">
    <property type="term" value="P:aerobic electron transport chain"/>
    <property type="evidence" value="ECO:0007669"/>
    <property type="project" value="InterPro"/>
</dbReference>
<evidence type="ECO:0000256" key="4">
    <source>
        <dbReference type="ARBA" id="ARBA00022617"/>
    </source>
</evidence>
<evidence type="ECO:0000256" key="11">
    <source>
        <dbReference type="SAM" id="Phobius"/>
    </source>
</evidence>
<evidence type="ECO:0000256" key="7">
    <source>
        <dbReference type="ARBA" id="ARBA00022982"/>
    </source>
</evidence>
<feature type="transmembrane region" description="Helical" evidence="11">
    <location>
        <begin position="128"/>
        <end position="151"/>
    </location>
</feature>
<keyword evidence="8 11" id="KW-1133">Transmembrane helix</keyword>
<protein>
    <submittedName>
        <fullName evidence="12">Cytochrome bd-type quinol oxidase, subunit 1</fullName>
    </submittedName>
</protein>
<dbReference type="GO" id="GO:0046872">
    <property type="term" value="F:metal ion binding"/>
    <property type="evidence" value="ECO:0007669"/>
    <property type="project" value="UniProtKB-KW"/>
</dbReference>
<feature type="transmembrane region" description="Helical" evidence="11">
    <location>
        <begin position="226"/>
        <end position="246"/>
    </location>
</feature>
<evidence type="ECO:0000256" key="10">
    <source>
        <dbReference type="ARBA" id="ARBA00023136"/>
    </source>
</evidence>
<feature type="transmembrane region" description="Helical" evidence="11">
    <location>
        <begin position="432"/>
        <end position="454"/>
    </location>
</feature>
<sequence length="471" mass="51975">MVNLVLFDAGLMGYSLAVHILLVTVGMTLPIMMSIAEFVSIKYKIKLYDVLAKRLANALIIFFAVGTASGVVVAIELFVLWPKFISVLGQVGILPLYMEIFAFFTEAIFLGIYIYFWNKFKSRMKHWLLSVFIAIGAVMSGVFITMINAFMNTPNGFNIPYYLSTGKIIDVNPFAVLNTPTTWVEIGHVIGSTIFAGAAFFLAYFAYKLLKTKGMEREYYKKAAKIAAAIVIISIILTVIIGIESITDLMLYQPEKFAALEMNFNSGPHVAEVIGGFLVNNKTVDSINIPGLMSFLATGSFNGAIASNDSLAAYPKSTWPPVAVVHNTFDIMVGIGVLIGVVMIIFLLIWLLNIRKIRDKFESNHFFNKILSNKIFSDPFDNPLVLKGLIVIGVLAGFLLEDGWVTDEVGRQPWIIYNVMTVSAAANTSPSIVPIGIAIIAFYIVVLPATLLFVRNVIKKRDLNSELGVKQ</sequence>
<keyword evidence="9" id="KW-0408">Iron</keyword>
<dbReference type="AlphaFoldDB" id="D2EF73"/>
<proteinExistence type="predicted"/>
<dbReference type="GO" id="GO:0009055">
    <property type="term" value="F:electron transfer activity"/>
    <property type="evidence" value="ECO:0007669"/>
    <property type="project" value="InterPro"/>
</dbReference>
<dbReference type="GO" id="GO:0020037">
    <property type="term" value="F:heme binding"/>
    <property type="evidence" value="ECO:0007669"/>
    <property type="project" value="TreeGrafter"/>
</dbReference>
<dbReference type="Proteomes" id="UP000009375">
    <property type="component" value="Unassembled WGS sequence"/>
</dbReference>
<keyword evidence="4" id="KW-0349">Heme</keyword>
<keyword evidence="7" id="KW-0249">Electron transport</keyword>
<comment type="subcellular location">
    <subcellularLocation>
        <location evidence="1">Cell membrane</location>
        <topology evidence="1">Multi-pass membrane protein</topology>
    </subcellularLocation>
</comment>
<evidence type="ECO:0000256" key="8">
    <source>
        <dbReference type="ARBA" id="ARBA00022989"/>
    </source>
</evidence>
<evidence type="ECO:0000256" key="9">
    <source>
        <dbReference type="ARBA" id="ARBA00023004"/>
    </source>
</evidence>
<evidence type="ECO:0000256" key="5">
    <source>
        <dbReference type="ARBA" id="ARBA00022692"/>
    </source>
</evidence>
<dbReference type="GO" id="GO:0016682">
    <property type="term" value="F:oxidoreductase activity, acting on diphenols and related substances as donors, oxygen as acceptor"/>
    <property type="evidence" value="ECO:0007669"/>
    <property type="project" value="TreeGrafter"/>
</dbReference>
<dbReference type="InterPro" id="IPR002585">
    <property type="entry name" value="Cyt-d_ubiquinol_oxidase_su_1"/>
</dbReference>
<dbReference type="PANTHER" id="PTHR30365:SF14">
    <property type="entry name" value="CYTOCHROME BD MENAQUINOL OXIDASE SUBUNIT I-RELATED"/>
    <property type="match status" value="1"/>
</dbReference>
<evidence type="ECO:0000256" key="1">
    <source>
        <dbReference type="ARBA" id="ARBA00004651"/>
    </source>
</evidence>
<feature type="transmembrane region" description="Helical" evidence="11">
    <location>
        <begin position="55"/>
        <end position="81"/>
    </location>
</feature>
<dbReference type="PANTHER" id="PTHR30365">
    <property type="entry name" value="CYTOCHROME D UBIQUINOL OXIDASE"/>
    <property type="match status" value="1"/>
</dbReference>
<accession>D2EF73</accession>